<gene>
    <name evidence="1" type="ORF">RVF87_12875</name>
</gene>
<evidence type="ECO:0000313" key="2">
    <source>
        <dbReference type="Proteomes" id="UP001479933"/>
    </source>
</evidence>
<accession>A0ABZ2TWV8</accession>
<dbReference type="Pfam" id="PF20060">
    <property type="entry name" value="DUF6459"/>
    <property type="match status" value="1"/>
</dbReference>
<organism evidence="1 2">
    <name type="scientific">Gordonia hydrophobica</name>
    <dbReference type="NCBI Taxonomy" id="40516"/>
    <lineage>
        <taxon>Bacteria</taxon>
        <taxon>Bacillati</taxon>
        <taxon>Actinomycetota</taxon>
        <taxon>Actinomycetes</taxon>
        <taxon>Mycobacteriales</taxon>
        <taxon>Gordoniaceae</taxon>
        <taxon>Gordonia</taxon>
    </lineage>
</organism>
<dbReference type="InterPro" id="IPR045596">
    <property type="entry name" value="DUF6459"/>
</dbReference>
<dbReference type="EMBL" id="CP136137">
    <property type="protein sequence ID" value="WYY05974.1"/>
    <property type="molecule type" value="Genomic_DNA"/>
</dbReference>
<keyword evidence="2" id="KW-1185">Reference proteome</keyword>
<evidence type="ECO:0000313" key="1">
    <source>
        <dbReference type="EMBL" id="WYY05974.1"/>
    </source>
</evidence>
<dbReference type="Proteomes" id="UP001479933">
    <property type="component" value="Chromosome"/>
</dbReference>
<name>A0ABZ2TWV8_9ACTN</name>
<proteinExistence type="predicted"/>
<reference evidence="1 2" key="1">
    <citation type="journal article" date="2023" name="Virus Evol.">
        <title>Computational host range prediction-The good, the bad, and the ugly.</title>
        <authorList>
            <person name="Howell A.A."/>
            <person name="Versoza C.J."/>
            <person name="Pfeifer S.P."/>
        </authorList>
    </citation>
    <scope>NUCLEOTIDE SEQUENCE [LARGE SCALE GENOMIC DNA]</scope>
    <source>
        <strain evidence="1 2">1610/1b</strain>
    </source>
</reference>
<sequence>MTVNTLIGSGVVDKAIAREAIEDDVDAARSARSATVRALQHLLEVLDGRRAAAHLSRWVAADVVEELSSRLRRPSPDASAEAGRLIRVHLQMHGRDCADYFGTLQRGTRVRAVAGRIVRAERPPAVPATGGRSRPSWTIVELTIV</sequence>
<protein>
    <submittedName>
        <fullName evidence="1">Rv3235 family protein</fullName>
    </submittedName>
</protein>